<dbReference type="Gene3D" id="2.10.260.10">
    <property type="match status" value="1"/>
</dbReference>
<dbReference type="RefSeq" id="WP_177045611.1">
    <property type="nucleotide sequence ID" value="NZ_JACAOQ010000012.1"/>
</dbReference>
<evidence type="ECO:0000259" key="2">
    <source>
        <dbReference type="PROSITE" id="PS51740"/>
    </source>
</evidence>
<dbReference type="NCBIfam" id="TIGR01439">
    <property type="entry name" value="lp_hng_hel_AbrB"/>
    <property type="match status" value="1"/>
</dbReference>
<dbReference type="GO" id="GO:0003677">
    <property type="term" value="F:DNA binding"/>
    <property type="evidence" value="ECO:0007669"/>
    <property type="project" value="UniProtKB-UniRule"/>
</dbReference>
<dbReference type="PROSITE" id="PS51740">
    <property type="entry name" value="SPOVT_ABRB"/>
    <property type="match status" value="1"/>
</dbReference>
<evidence type="ECO:0000313" key="4">
    <source>
        <dbReference type="EMBL" id="NWE75386.1"/>
    </source>
</evidence>
<dbReference type="Proteomes" id="UP000531950">
    <property type="component" value="Unassembled WGS sequence"/>
</dbReference>
<feature type="domain" description="SpoVT-AbrB" evidence="2">
    <location>
        <begin position="25"/>
        <end position="71"/>
    </location>
</feature>
<dbReference type="Proteomes" id="UP000537188">
    <property type="component" value="Unassembled WGS sequence"/>
</dbReference>
<keyword evidence="1 4" id="KW-0238">DNA-binding</keyword>
<dbReference type="InterPro" id="IPR007159">
    <property type="entry name" value="SpoVT-AbrB_dom"/>
</dbReference>
<protein>
    <submittedName>
        <fullName evidence="4">AbrB/MazE/SpoVT family DNA-binding domain-containing protein</fullName>
    </submittedName>
</protein>
<accession>A0A7Y8K496</accession>
<dbReference type="Pfam" id="PF04014">
    <property type="entry name" value="MazE_antitoxin"/>
    <property type="match status" value="1"/>
</dbReference>
<evidence type="ECO:0000313" key="6">
    <source>
        <dbReference type="Proteomes" id="UP000537188"/>
    </source>
</evidence>
<proteinExistence type="predicted"/>
<dbReference type="InterPro" id="IPR037914">
    <property type="entry name" value="SpoVT-AbrB_sf"/>
</dbReference>
<sequence>MDQWILPSTIPYPKVRSITREAFNMATATLTSKGQITIPVQVRAALGLDTGDRVEFVEMEEGKFAIIAASKTVLDLKGLIRKPAKPVSIEAMNLAIAAQGAKAR</sequence>
<organism evidence="4 6">
    <name type="scientific">Pseudomonas yamanorum</name>
    <dbReference type="NCBI Taxonomy" id="515393"/>
    <lineage>
        <taxon>Bacteria</taxon>
        <taxon>Pseudomonadati</taxon>
        <taxon>Pseudomonadota</taxon>
        <taxon>Gammaproteobacteria</taxon>
        <taxon>Pseudomonadales</taxon>
        <taxon>Pseudomonadaceae</taxon>
        <taxon>Pseudomonas</taxon>
    </lineage>
</organism>
<dbReference type="AlphaFoldDB" id="A0A7Y8K496"/>
<reference evidence="5 6" key="1">
    <citation type="submission" date="2020-04" db="EMBL/GenBank/DDBJ databases">
        <title>Molecular characterization of pseudomonads from Agaricus bisporus reveal novel blotch 2 pathogens in Western Europe.</title>
        <authorList>
            <person name="Taparia T."/>
            <person name="Krijger M."/>
            <person name="Haynes E."/>
            <person name="Elpinstone J.G."/>
            <person name="Noble R."/>
            <person name="Van Der Wolf J."/>
        </authorList>
    </citation>
    <scope>NUCLEOTIDE SEQUENCE [LARGE SCALE GENOMIC DNA]</scope>
    <source>
        <strain evidence="4 6">IPO3781</strain>
        <strain evidence="3 5">IPO3782</strain>
    </source>
</reference>
<dbReference type="SMART" id="SM00966">
    <property type="entry name" value="SpoVT_AbrB"/>
    <property type="match status" value="1"/>
</dbReference>
<dbReference type="EMBL" id="JACARG010000002">
    <property type="protein sequence ID" value="NWE11660.1"/>
    <property type="molecule type" value="Genomic_DNA"/>
</dbReference>
<dbReference type="SUPFAM" id="SSF89447">
    <property type="entry name" value="AbrB/MazE/MraZ-like"/>
    <property type="match status" value="1"/>
</dbReference>
<dbReference type="EMBL" id="JACARF010000009">
    <property type="protein sequence ID" value="NWE75386.1"/>
    <property type="molecule type" value="Genomic_DNA"/>
</dbReference>
<evidence type="ECO:0000256" key="1">
    <source>
        <dbReference type="PROSITE-ProRule" id="PRU01076"/>
    </source>
</evidence>
<evidence type="ECO:0000313" key="5">
    <source>
        <dbReference type="Proteomes" id="UP000531950"/>
    </source>
</evidence>
<evidence type="ECO:0000313" key="3">
    <source>
        <dbReference type="EMBL" id="NWE11660.1"/>
    </source>
</evidence>
<name>A0A7Y8K496_9PSED</name>
<gene>
    <name evidence="3" type="ORF">HX822_01825</name>
    <name evidence="4" type="ORF">HX828_07445</name>
</gene>
<comment type="caution">
    <text evidence="4">The sequence shown here is derived from an EMBL/GenBank/DDBJ whole genome shotgun (WGS) entry which is preliminary data.</text>
</comment>